<accession>A0A537KWL1</accession>
<evidence type="ECO:0000256" key="5">
    <source>
        <dbReference type="ARBA" id="ARBA00023136"/>
    </source>
</evidence>
<feature type="transmembrane region" description="Helical" evidence="6">
    <location>
        <begin position="135"/>
        <end position="154"/>
    </location>
</feature>
<evidence type="ECO:0000256" key="3">
    <source>
        <dbReference type="ARBA" id="ARBA00022692"/>
    </source>
</evidence>
<dbReference type="PANTHER" id="PTHR33529:SF6">
    <property type="entry name" value="YJGP_YJGQ FAMILY PERMEASE"/>
    <property type="match status" value="1"/>
</dbReference>
<dbReference type="Proteomes" id="UP000319353">
    <property type="component" value="Unassembled WGS sequence"/>
</dbReference>
<organism evidence="7 8">
    <name type="scientific">Candidatus Segetimicrobium genomatis</name>
    <dbReference type="NCBI Taxonomy" id="2569760"/>
    <lineage>
        <taxon>Bacteria</taxon>
        <taxon>Bacillati</taxon>
        <taxon>Candidatus Sysuimicrobiota</taxon>
        <taxon>Candidatus Sysuimicrobiia</taxon>
        <taxon>Candidatus Sysuimicrobiales</taxon>
        <taxon>Candidatus Segetimicrobiaceae</taxon>
        <taxon>Candidatus Segetimicrobium</taxon>
    </lineage>
</organism>
<evidence type="ECO:0000256" key="6">
    <source>
        <dbReference type="SAM" id="Phobius"/>
    </source>
</evidence>
<evidence type="ECO:0000313" key="7">
    <source>
        <dbReference type="EMBL" id="TMJ00140.1"/>
    </source>
</evidence>
<evidence type="ECO:0000256" key="1">
    <source>
        <dbReference type="ARBA" id="ARBA00004651"/>
    </source>
</evidence>
<dbReference type="InterPro" id="IPR005495">
    <property type="entry name" value="LptG/LptF_permease"/>
</dbReference>
<keyword evidence="4 6" id="KW-1133">Transmembrane helix</keyword>
<gene>
    <name evidence="7" type="ORF">E6H01_10145</name>
</gene>
<protein>
    <submittedName>
        <fullName evidence="7">YjgP/YjgQ family permease</fullName>
    </submittedName>
</protein>
<reference evidence="7 8" key="1">
    <citation type="journal article" date="2019" name="Nat. Microbiol.">
        <title>Mediterranean grassland soil C-N compound turnover is dependent on rainfall and depth, and is mediated by genomically divergent microorganisms.</title>
        <authorList>
            <person name="Diamond S."/>
            <person name="Andeer P.F."/>
            <person name="Li Z."/>
            <person name="Crits-Christoph A."/>
            <person name="Burstein D."/>
            <person name="Anantharaman K."/>
            <person name="Lane K.R."/>
            <person name="Thomas B.C."/>
            <person name="Pan C."/>
            <person name="Northen T.R."/>
            <person name="Banfield J.F."/>
        </authorList>
    </citation>
    <scope>NUCLEOTIDE SEQUENCE [LARGE SCALE GENOMIC DNA]</scope>
    <source>
        <strain evidence="7">NP_4</strain>
    </source>
</reference>
<name>A0A537KWL1_9BACT</name>
<dbReference type="EMBL" id="VBAL01000123">
    <property type="protein sequence ID" value="TMJ00140.1"/>
    <property type="molecule type" value="Genomic_DNA"/>
</dbReference>
<comment type="subcellular location">
    <subcellularLocation>
        <location evidence="1">Cell membrane</location>
        <topology evidence="1">Multi-pass membrane protein</topology>
    </subcellularLocation>
</comment>
<evidence type="ECO:0000256" key="4">
    <source>
        <dbReference type="ARBA" id="ARBA00022989"/>
    </source>
</evidence>
<dbReference type="PANTHER" id="PTHR33529">
    <property type="entry name" value="SLR0882 PROTEIN-RELATED"/>
    <property type="match status" value="1"/>
</dbReference>
<evidence type="ECO:0000313" key="8">
    <source>
        <dbReference type="Proteomes" id="UP000319353"/>
    </source>
</evidence>
<evidence type="ECO:0000256" key="2">
    <source>
        <dbReference type="ARBA" id="ARBA00022475"/>
    </source>
</evidence>
<feature type="transmembrane region" description="Helical" evidence="6">
    <location>
        <begin position="77"/>
        <end position="97"/>
    </location>
</feature>
<dbReference type="Pfam" id="PF03739">
    <property type="entry name" value="LptF_LptG"/>
    <property type="match status" value="1"/>
</dbReference>
<dbReference type="GO" id="GO:0015920">
    <property type="term" value="P:lipopolysaccharide transport"/>
    <property type="evidence" value="ECO:0007669"/>
    <property type="project" value="TreeGrafter"/>
</dbReference>
<comment type="caution">
    <text evidence="7">The sequence shown here is derived from an EMBL/GenBank/DDBJ whole genome shotgun (WGS) entry which is preliminary data.</text>
</comment>
<sequence>MWHLYGGVIRELDGQGFTRYEAGFAQMDLAVGVEGGSFFAGQKTPEEMTARELHQYVSLFGRGPGNARFAVEYYRKFAVPFASAIFALLAAPLGARAAQGGRFVGVGLSIAVLFVYYVLMSIFKAMGTIGGLDPFLAAWAPNLCYGLAGITLWAREDGWLLQRLAPGAATNVPS</sequence>
<keyword evidence="3 6" id="KW-0812">Transmembrane</keyword>
<dbReference type="AlphaFoldDB" id="A0A537KWL1"/>
<keyword evidence="2" id="KW-1003">Cell membrane</keyword>
<feature type="transmembrane region" description="Helical" evidence="6">
    <location>
        <begin position="103"/>
        <end position="123"/>
    </location>
</feature>
<dbReference type="GO" id="GO:0043190">
    <property type="term" value="C:ATP-binding cassette (ABC) transporter complex"/>
    <property type="evidence" value="ECO:0007669"/>
    <property type="project" value="TreeGrafter"/>
</dbReference>
<keyword evidence="5 6" id="KW-0472">Membrane</keyword>
<proteinExistence type="predicted"/>